<dbReference type="InterPro" id="IPR051317">
    <property type="entry name" value="Gfo/Idh/MocA_oxidoreduct"/>
</dbReference>
<name>A0A7W8DMY2_9BACT</name>
<dbReference type="RefSeq" id="WP_184344413.1">
    <property type="nucleotide sequence ID" value="NZ_JACHIG010000018.1"/>
</dbReference>
<gene>
    <name evidence="3" type="ORF">HNQ65_005136</name>
</gene>
<evidence type="ECO:0000313" key="4">
    <source>
        <dbReference type="Proteomes" id="UP000590740"/>
    </source>
</evidence>
<dbReference type="Pfam" id="PF01408">
    <property type="entry name" value="GFO_IDH_MocA"/>
    <property type="match status" value="1"/>
</dbReference>
<dbReference type="AlphaFoldDB" id="A0A7W8DMY2"/>
<organism evidence="3 4">
    <name type="scientific">Prosthecobacter vanneervenii</name>
    <dbReference type="NCBI Taxonomy" id="48466"/>
    <lineage>
        <taxon>Bacteria</taxon>
        <taxon>Pseudomonadati</taxon>
        <taxon>Verrucomicrobiota</taxon>
        <taxon>Verrucomicrobiia</taxon>
        <taxon>Verrucomicrobiales</taxon>
        <taxon>Verrucomicrobiaceae</taxon>
        <taxon>Prosthecobacter</taxon>
    </lineage>
</organism>
<sequence length="408" mass="44052">MNRKIRYGMIGGGRGAFIGGVHRIAASIDQQIELVCGAFSSDPQRSKDSGADFFLPPERCYGNFEEMIRTESALPADKRMDFVSIVTPNHLHFPAAKAALEAGFHVLSDKPATFNLAQAKELAQIVKATGKLYGVTYNYTGYPLMRQARQMIEEGKLGEIRKVVVEYPQGWLATMLENTGQKQAAWRVDPAICGAAGCMGDIGTHAINLAEYVTGLHIKELAADLTIFLAKEGRRLEDDGNVLLRFTNGAKGVLHSSQISIGCENNLSLRVYGSLGGIEWSQLDPNTMIVTSLDKPKQIYRTGLGYLGSAAGAATRTPSGHPEGYLEGFANIYRNFANHVRAVINGTQPNPLDMDYPTIEEGVAGMAFIEAVVASSAANAAWTPLDYTPTPRAKYGDASLNSDRGGLS</sequence>
<dbReference type="Proteomes" id="UP000590740">
    <property type="component" value="Unassembled WGS sequence"/>
</dbReference>
<proteinExistence type="predicted"/>
<dbReference type="PANTHER" id="PTHR43708:SF3">
    <property type="entry name" value="OXIDOREDUCTASE"/>
    <property type="match status" value="1"/>
</dbReference>
<dbReference type="SUPFAM" id="SSF51735">
    <property type="entry name" value="NAD(P)-binding Rossmann-fold domains"/>
    <property type="match status" value="1"/>
</dbReference>
<dbReference type="EMBL" id="JACHIG010000018">
    <property type="protein sequence ID" value="MBB5035525.1"/>
    <property type="molecule type" value="Genomic_DNA"/>
</dbReference>
<dbReference type="Gene3D" id="3.40.50.720">
    <property type="entry name" value="NAD(P)-binding Rossmann-like Domain"/>
    <property type="match status" value="1"/>
</dbReference>
<dbReference type="InterPro" id="IPR000683">
    <property type="entry name" value="Gfo/Idh/MocA-like_OxRdtase_N"/>
</dbReference>
<dbReference type="SUPFAM" id="SSF55347">
    <property type="entry name" value="Glyceraldehyde-3-phosphate dehydrogenase-like, C-terminal domain"/>
    <property type="match status" value="1"/>
</dbReference>
<dbReference type="InterPro" id="IPR036291">
    <property type="entry name" value="NAD(P)-bd_dom_sf"/>
</dbReference>
<dbReference type="InterPro" id="IPR055170">
    <property type="entry name" value="GFO_IDH_MocA-like_dom"/>
</dbReference>
<dbReference type="PANTHER" id="PTHR43708">
    <property type="entry name" value="CONSERVED EXPRESSED OXIDOREDUCTASE (EUROFUNG)"/>
    <property type="match status" value="1"/>
</dbReference>
<feature type="domain" description="GFO/IDH/MocA-like oxidoreductase" evidence="2">
    <location>
        <begin position="145"/>
        <end position="279"/>
    </location>
</feature>
<feature type="domain" description="Gfo/Idh/MocA-like oxidoreductase N-terminal" evidence="1">
    <location>
        <begin position="5"/>
        <end position="137"/>
    </location>
</feature>
<keyword evidence="4" id="KW-1185">Reference proteome</keyword>
<evidence type="ECO:0000313" key="3">
    <source>
        <dbReference type="EMBL" id="MBB5035525.1"/>
    </source>
</evidence>
<reference evidence="3 4" key="1">
    <citation type="submission" date="2020-08" db="EMBL/GenBank/DDBJ databases">
        <title>Genomic Encyclopedia of Type Strains, Phase IV (KMG-IV): sequencing the most valuable type-strain genomes for metagenomic binning, comparative biology and taxonomic classification.</title>
        <authorList>
            <person name="Goeker M."/>
        </authorList>
    </citation>
    <scope>NUCLEOTIDE SEQUENCE [LARGE SCALE GENOMIC DNA]</scope>
    <source>
        <strain evidence="3 4">DSM 12252</strain>
    </source>
</reference>
<evidence type="ECO:0000259" key="2">
    <source>
        <dbReference type="Pfam" id="PF22725"/>
    </source>
</evidence>
<accession>A0A7W8DMY2</accession>
<evidence type="ECO:0000259" key="1">
    <source>
        <dbReference type="Pfam" id="PF01408"/>
    </source>
</evidence>
<protein>
    <submittedName>
        <fullName evidence="3">Putative dehydrogenase</fullName>
    </submittedName>
</protein>
<dbReference type="Pfam" id="PF22725">
    <property type="entry name" value="GFO_IDH_MocA_C3"/>
    <property type="match status" value="1"/>
</dbReference>
<dbReference type="Gene3D" id="3.30.360.10">
    <property type="entry name" value="Dihydrodipicolinate Reductase, domain 2"/>
    <property type="match status" value="1"/>
</dbReference>
<comment type="caution">
    <text evidence="3">The sequence shown here is derived from an EMBL/GenBank/DDBJ whole genome shotgun (WGS) entry which is preliminary data.</text>
</comment>
<dbReference type="GO" id="GO:0000166">
    <property type="term" value="F:nucleotide binding"/>
    <property type="evidence" value="ECO:0007669"/>
    <property type="project" value="InterPro"/>
</dbReference>